<comment type="caution">
    <text evidence="7">The sequence shown here is derived from an EMBL/GenBank/DDBJ whole genome shotgun (WGS) entry which is preliminary data.</text>
</comment>
<dbReference type="NCBIfam" id="TIGR00250">
    <property type="entry name" value="RNAse_H_YqgF"/>
    <property type="match status" value="1"/>
</dbReference>
<accession>A0A2M6WLM0</accession>
<keyword evidence="1 5" id="KW-0963">Cytoplasm</keyword>
<organism evidence="7 8">
    <name type="scientific">Candidatus Falkowbacteria bacterium CG10_big_fil_rev_8_21_14_0_10_43_11</name>
    <dbReference type="NCBI Taxonomy" id="1974568"/>
    <lineage>
        <taxon>Bacteria</taxon>
        <taxon>Candidatus Falkowiibacteriota</taxon>
    </lineage>
</organism>
<dbReference type="PANTHER" id="PTHR33317">
    <property type="entry name" value="POLYNUCLEOTIDYL TRANSFERASE, RIBONUCLEASE H-LIKE SUPERFAMILY PROTEIN"/>
    <property type="match status" value="1"/>
</dbReference>
<dbReference type="InterPro" id="IPR012337">
    <property type="entry name" value="RNaseH-like_sf"/>
</dbReference>
<dbReference type="InterPro" id="IPR006641">
    <property type="entry name" value="YqgF/RNaseH-like_dom"/>
</dbReference>
<protein>
    <recommendedName>
        <fullName evidence="5">Putative pre-16S rRNA nuclease</fullName>
        <ecNumber evidence="5">3.1.-.-</ecNumber>
    </recommendedName>
</protein>
<dbReference type="GO" id="GO:0016788">
    <property type="term" value="F:hydrolase activity, acting on ester bonds"/>
    <property type="evidence" value="ECO:0007669"/>
    <property type="project" value="UniProtKB-UniRule"/>
</dbReference>
<dbReference type="Gene3D" id="3.30.420.140">
    <property type="entry name" value="YqgF/RNase H-like domain"/>
    <property type="match status" value="1"/>
</dbReference>
<dbReference type="Proteomes" id="UP000229335">
    <property type="component" value="Unassembled WGS sequence"/>
</dbReference>
<dbReference type="CDD" id="cd16964">
    <property type="entry name" value="YqgF"/>
    <property type="match status" value="1"/>
</dbReference>
<dbReference type="SUPFAM" id="SSF53098">
    <property type="entry name" value="Ribonuclease H-like"/>
    <property type="match status" value="1"/>
</dbReference>
<sequence>MIKYLGLDYGTKRMGLAIGDSENKTAVVFGTVNNIDEIAKIIADEEIDVVVLGKPYSMVDKTRELPENFKKFVEELKSKISVEIIFEDERLSSKYADSLAGDKKTKAGRDEIAAMSILQGYLDKV</sequence>
<dbReference type="AlphaFoldDB" id="A0A2M6WLM0"/>
<evidence type="ECO:0000256" key="2">
    <source>
        <dbReference type="ARBA" id="ARBA00022517"/>
    </source>
</evidence>
<dbReference type="Pfam" id="PF03652">
    <property type="entry name" value="RuvX"/>
    <property type="match status" value="1"/>
</dbReference>
<evidence type="ECO:0000256" key="1">
    <source>
        <dbReference type="ARBA" id="ARBA00022490"/>
    </source>
</evidence>
<dbReference type="InterPro" id="IPR037027">
    <property type="entry name" value="YqgF/RNaseH-like_dom_sf"/>
</dbReference>
<dbReference type="InterPro" id="IPR005227">
    <property type="entry name" value="YqgF"/>
</dbReference>
<evidence type="ECO:0000259" key="6">
    <source>
        <dbReference type="SMART" id="SM00732"/>
    </source>
</evidence>
<evidence type="ECO:0000256" key="3">
    <source>
        <dbReference type="ARBA" id="ARBA00022722"/>
    </source>
</evidence>
<keyword evidence="3 5" id="KW-0540">Nuclease</keyword>
<reference evidence="8" key="1">
    <citation type="submission" date="2017-09" db="EMBL/GenBank/DDBJ databases">
        <title>Depth-based differentiation of microbial function through sediment-hosted aquifers and enrichment of novel symbionts in the deep terrestrial subsurface.</title>
        <authorList>
            <person name="Probst A.J."/>
            <person name="Ladd B."/>
            <person name="Jarett J.K."/>
            <person name="Geller-Mcgrath D.E."/>
            <person name="Sieber C.M.K."/>
            <person name="Emerson J.B."/>
            <person name="Anantharaman K."/>
            <person name="Thomas B.C."/>
            <person name="Malmstrom R."/>
            <person name="Stieglmeier M."/>
            <person name="Klingl A."/>
            <person name="Woyke T."/>
            <person name="Ryan C.M."/>
            <person name="Banfield J.F."/>
        </authorList>
    </citation>
    <scope>NUCLEOTIDE SEQUENCE [LARGE SCALE GENOMIC DNA]</scope>
</reference>
<gene>
    <name evidence="7" type="ORF">COU00_03095</name>
</gene>
<dbReference type="GO" id="GO:0005829">
    <property type="term" value="C:cytosol"/>
    <property type="evidence" value="ECO:0007669"/>
    <property type="project" value="TreeGrafter"/>
</dbReference>
<dbReference type="PANTHER" id="PTHR33317:SF4">
    <property type="entry name" value="POLYNUCLEOTIDYL TRANSFERASE, RIBONUCLEASE H-LIKE SUPERFAMILY PROTEIN"/>
    <property type="match status" value="1"/>
</dbReference>
<dbReference type="EMBL" id="PFAS01000054">
    <property type="protein sequence ID" value="PIT93669.1"/>
    <property type="molecule type" value="Genomic_DNA"/>
</dbReference>
<keyword evidence="2 5" id="KW-0690">Ribosome biogenesis</keyword>
<name>A0A2M6WLM0_9BACT</name>
<evidence type="ECO:0000313" key="8">
    <source>
        <dbReference type="Proteomes" id="UP000229335"/>
    </source>
</evidence>
<evidence type="ECO:0000256" key="4">
    <source>
        <dbReference type="ARBA" id="ARBA00022801"/>
    </source>
</evidence>
<proteinExistence type="inferred from homology"/>
<dbReference type="GO" id="GO:0004518">
    <property type="term" value="F:nuclease activity"/>
    <property type="evidence" value="ECO:0007669"/>
    <property type="project" value="UniProtKB-KW"/>
</dbReference>
<dbReference type="SMART" id="SM00732">
    <property type="entry name" value="YqgFc"/>
    <property type="match status" value="1"/>
</dbReference>
<comment type="function">
    <text evidence="5">Could be a nuclease involved in processing of the 5'-end of pre-16S rRNA.</text>
</comment>
<dbReference type="HAMAP" id="MF_00651">
    <property type="entry name" value="Nuclease_YqgF"/>
    <property type="match status" value="1"/>
</dbReference>
<feature type="domain" description="YqgF/RNase H-like" evidence="6">
    <location>
        <begin position="2"/>
        <end position="96"/>
    </location>
</feature>
<keyword evidence="4 5" id="KW-0378">Hydrolase</keyword>
<evidence type="ECO:0000256" key="5">
    <source>
        <dbReference type="HAMAP-Rule" id="MF_00651"/>
    </source>
</evidence>
<dbReference type="GO" id="GO:0000967">
    <property type="term" value="P:rRNA 5'-end processing"/>
    <property type="evidence" value="ECO:0007669"/>
    <property type="project" value="UniProtKB-UniRule"/>
</dbReference>
<dbReference type="EC" id="3.1.-.-" evidence="5"/>
<comment type="subcellular location">
    <subcellularLocation>
        <location evidence="5">Cytoplasm</location>
    </subcellularLocation>
</comment>
<evidence type="ECO:0000313" key="7">
    <source>
        <dbReference type="EMBL" id="PIT93669.1"/>
    </source>
</evidence>
<comment type="similarity">
    <text evidence="5">Belongs to the YqgF HJR family.</text>
</comment>